<dbReference type="PROSITE" id="PS51257">
    <property type="entry name" value="PROKAR_LIPOPROTEIN"/>
    <property type="match status" value="1"/>
</dbReference>
<keyword evidence="5" id="KW-1185">Reference proteome</keyword>
<name>A0AA36IHC1_9DINO</name>
<protein>
    <recommendedName>
        <fullName evidence="6">Transmembrane protein</fullName>
    </recommendedName>
</protein>
<comment type="caution">
    <text evidence="4">The sequence shown here is derived from an EMBL/GenBank/DDBJ whole genome shotgun (WGS) entry which is preliminary data.</text>
</comment>
<dbReference type="AlphaFoldDB" id="A0AA36IHC1"/>
<gene>
    <name evidence="4" type="ORF">EVOR1521_LOCUS13647</name>
</gene>
<accession>A0AA36IHC1</accession>
<keyword evidence="2" id="KW-1133">Transmembrane helix</keyword>
<organism evidence="4 5">
    <name type="scientific">Effrenium voratum</name>
    <dbReference type="NCBI Taxonomy" id="2562239"/>
    <lineage>
        <taxon>Eukaryota</taxon>
        <taxon>Sar</taxon>
        <taxon>Alveolata</taxon>
        <taxon>Dinophyceae</taxon>
        <taxon>Suessiales</taxon>
        <taxon>Symbiodiniaceae</taxon>
        <taxon>Effrenium</taxon>
    </lineage>
</organism>
<dbReference type="EMBL" id="CAUJNA010001546">
    <property type="protein sequence ID" value="CAJ1387614.1"/>
    <property type="molecule type" value="Genomic_DNA"/>
</dbReference>
<evidence type="ECO:0000256" key="3">
    <source>
        <dbReference type="SAM" id="SignalP"/>
    </source>
</evidence>
<evidence type="ECO:0008006" key="6">
    <source>
        <dbReference type="Google" id="ProtNLM"/>
    </source>
</evidence>
<feature type="chain" id="PRO_5041247746" description="Transmembrane protein" evidence="3">
    <location>
        <begin position="28"/>
        <end position="213"/>
    </location>
</feature>
<dbReference type="Proteomes" id="UP001178507">
    <property type="component" value="Unassembled WGS sequence"/>
</dbReference>
<evidence type="ECO:0000313" key="4">
    <source>
        <dbReference type="EMBL" id="CAJ1387614.1"/>
    </source>
</evidence>
<keyword evidence="2" id="KW-0812">Transmembrane</keyword>
<sequence length="213" mass="22192">MARVYSSSGRLTFAAASALWVWAACTAFVSSGNGVKGLRGVERNSHAEYAPFPTSQETGEPGARSSLTSGLQAVLLAGVFGLVVGLAPVRAEEAAAPAEAPAAPSGADVTEILSNQLKNKDAGRTAGVSRSKARKTLQKKTSSVAESTSKVGVSVSQDPETGKKKRVIFSPADELDEDELSPTRPNQPLLALIFATPVTIYLTFYVLGSLNII</sequence>
<reference evidence="4" key="1">
    <citation type="submission" date="2023-08" db="EMBL/GenBank/DDBJ databases">
        <authorList>
            <person name="Chen Y."/>
            <person name="Shah S."/>
            <person name="Dougan E. K."/>
            <person name="Thang M."/>
            <person name="Chan C."/>
        </authorList>
    </citation>
    <scope>NUCLEOTIDE SEQUENCE</scope>
</reference>
<feature type="compositionally biased region" description="Polar residues" evidence="1">
    <location>
        <begin position="139"/>
        <end position="159"/>
    </location>
</feature>
<feature type="signal peptide" evidence="3">
    <location>
        <begin position="1"/>
        <end position="27"/>
    </location>
</feature>
<evidence type="ECO:0000256" key="1">
    <source>
        <dbReference type="SAM" id="MobiDB-lite"/>
    </source>
</evidence>
<keyword evidence="2" id="KW-0472">Membrane</keyword>
<feature type="transmembrane region" description="Helical" evidence="2">
    <location>
        <begin position="189"/>
        <end position="207"/>
    </location>
</feature>
<keyword evidence="3" id="KW-0732">Signal</keyword>
<evidence type="ECO:0000256" key="2">
    <source>
        <dbReference type="SAM" id="Phobius"/>
    </source>
</evidence>
<feature type="region of interest" description="Disordered" evidence="1">
    <location>
        <begin position="120"/>
        <end position="169"/>
    </location>
</feature>
<proteinExistence type="predicted"/>
<evidence type="ECO:0000313" key="5">
    <source>
        <dbReference type="Proteomes" id="UP001178507"/>
    </source>
</evidence>